<dbReference type="CDD" id="cd03801">
    <property type="entry name" value="GT4_PimA-like"/>
    <property type="match status" value="1"/>
</dbReference>
<evidence type="ECO:0000256" key="1">
    <source>
        <dbReference type="ARBA" id="ARBA00022676"/>
    </source>
</evidence>
<dbReference type="PANTHER" id="PTHR12526:SF638">
    <property type="entry name" value="SPORE COAT PROTEIN SA"/>
    <property type="match status" value="1"/>
</dbReference>
<evidence type="ECO:0000256" key="3">
    <source>
        <dbReference type="SAM" id="MobiDB-lite"/>
    </source>
</evidence>
<dbReference type="EMBL" id="SDPN01000008">
    <property type="protein sequence ID" value="RXZ71940.1"/>
    <property type="molecule type" value="Genomic_DNA"/>
</dbReference>
<keyword evidence="2 5" id="KW-0808">Transferase</keyword>
<gene>
    <name evidence="5" type="ORF">ESP51_06105</name>
</gene>
<feature type="region of interest" description="Disordered" evidence="3">
    <location>
        <begin position="409"/>
        <end position="429"/>
    </location>
</feature>
<sequence>MGPLHRSPHHEQSAASTGPMPDVGLLSGLRVLVAHPGAELYGSDRVVLESVTGMVDAGAIVEVTVPENGPLIEELERAGATVFVEPALVLRKSMMRPSNWPSAVVLAIRAIAAARRLLRRHPGLVYVNTITLPLWPVLARVRAIPTLTHIHEAEGGASRLLLRALYLPHLCANATVANSDFSRSIAERAYRSLARRTYVIYNGVPGPVAATPARISLEGSPVHLAYVGRLSPRKGTDLVISAAAELIDAGVDLDVDVLGEAFAGYEWYSDELHEAVARRGIDSRVRFLGFRDDVWATLEFADIVVIPSRIGEPFGNTAVEAALAARPLIVSESSGLLEATQGLPGVHRVRPGEAHAIADAVREIVAAWPVERVQAAAAARLASLRFDPERYRGSIVELVAELVHRPSSRSGRRLTGRGAAHVARGGARR</sequence>
<accession>A0A4Q2L4W9</accession>
<dbReference type="AlphaFoldDB" id="A0A4Q2L4W9"/>
<dbReference type="Pfam" id="PF13692">
    <property type="entry name" value="Glyco_trans_1_4"/>
    <property type="match status" value="1"/>
</dbReference>
<evidence type="ECO:0000313" key="6">
    <source>
        <dbReference type="Proteomes" id="UP000293865"/>
    </source>
</evidence>
<proteinExistence type="predicted"/>
<evidence type="ECO:0000259" key="4">
    <source>
        <dbReference type="Pfam" id="PF13439"/>
    </source>
</evidence>
<keyword evidence="6" id="KW-1185">Reference proteome</keyword>
<evidence type="ECO:0000256" key="2">
    <source>
        <dbReference type="ARBA" id="ARBA00022679"/>
    </source>
</evidence>
<feature type="compositionally biased region" description="Low complexity" evidence="3">
    <location>
        <begin position="416"/>
        <end position="429"/>
    </location>
</feature>
<name>A0A4Q2L4W9_9MICO</name>
<comment type="caution">
    <text evidence="5">The sequence shown here is derived from an EMBL/GenBank/DDBJ whole genome shotgun (WGS) entry which is preliminary data.</text>
</comment>
<dbReference type="SUPFAM" id="SSF53756">
    <property type="entry name" value="UDP-Glycosyltransferase/glycogen phosphorylase"/>
    <property type="match status" value="1"/>
</dbReference>
<protein>
    <submittedName>
        <fullName evidence="5">Glycosyltransferase</fullName>
    </submittedName>
</protein>
<reference evidence="5 6" key="1">
    <citation type="submission" date="2019-01" db="EMBL/GenBank/DDBJ databases">
        <title>Agromyces.</title>
        <authorList>
            <person name="Li J."/>
        </authorList>
    </citation>
    <scope>NUCLEOTIDE SEQUENCE [LARGE SCALE GENOMIC DNA]</scope>
    <source>
        <strain evidence="5 6">DSM 15934</strain>
    </source>
</reference>
<dbReference type="Proteomes" id="UP000293865">
    <property type="component" value="Unassembled WGS sequence"/>
</dbReference>
<organism evidence="5 6">
    <name type="scientific">Agromyces albus</name>
    <dbReference type="NCBI Taxonomy" id="205332"/>
    <lineage>
        <taxon>Bacteria</taxon>
        <taxon>Bacillati</taxon>
        <taxon>Actinomycetota</taxon>
        <taxon>Actinomycetes</taxon>
        <taxon>Micrococcales</taxon>
        <taxon>Microbacteriaceae</taxon>
        <taxon>Agromyces</taxon>
    </lineage>
</organism>
<dbReference type="Pfam" id="PF13439">
    <property type="entry name" value="Glyco_transf_4"/>
    <property type="match status" value="1"/>
</dbReference>
<dbReference type="GO" id="GO:0016757">
    <property type="term" value="F:glycosyltransferase activity"/>
    <property type="evidence" value="ECO:0007669"/>
    <property type="project" value="UniProtKB-KW"/>
</dbReference>
<dbReference type="OrthoDB" id="8878585at2"/>
<dbReference type="PANTHER" id="PTHR12526">
    <property type="entry name" value="GLYCOSYLTRANSFERASE"/>
    <property type="match status" value="1"/>
</dbReference>
<dbReference type="InterPro" id="IPR028098">
    <property type="entry name" value="Glyco_trans_4-like_N"/>
</dbReference>
<evidence type="ECO:0000313" key="5">
    <source>
        <dbReference type="EMBL" id="RXZ71940.1"/>
    </source>
</evidence>
<keyword evidence="1" id="KW-0328">Glycosyltransferase</keyword>
<feature type="domain" description="Glycosyltransferase subfamily 4-like N-terminal" evidence="4">
    <location>
        <begin position="42"/>
        <end position="204"/>
    </location>
</feature>
<dbReference type="Gene3D" id="3.40.50.2000">
    <property type="entry name" value="Glycogen Phosphorylase B"/>
    <property type="match status" value="2"/>
</dbReference>